<keyword evidence="7" id="KW-0472">Membrane</keyword>
<feature type="transmembrane region" description="Helical" evidence="7">
    <location>
        <begin position="7"/>
        <end position="25"/>
    </location>
</feature>
<evidence type="ECO:0000313" key="10">
    <source>
        <dbReference type="Proteomes" id="UP001209229"/>
    </source>
</evidence>
<dbReference type="GO" id="GO:0000155">
    <property type="term" value="F:phosphorelay sensor kinase activity"/>
    <property type="evidence" value="ECO:0007669"/>
    <property type="project" value="InterPro"/>
</dbReference>
<dbReference type="CDD" id="cd16922">
    <property type="entry name" value="HATPase_EvgS-ArcB-TorS-like"/>
    <property type="match status" value="1"/>
</dbReference>
<dbReference type="Gene3D" id="3.30.565.10">
    <property type="entry name" value="Histidine kinase-like ATPase, C-terminal domain"/>
    <property type="match status" value="1"/>
</dbReference>
<keyword evidence="3" id="KW-0597">Phosphoprotein</keyword>
<evidence type="ECO:0000256" key="1">
    <source>
        <dbReference type="ARBA" id="ARBA00000085"/>
    </source>
</evidence>
<proteinExistence type="predicted"/>
<dbReference type="Pfam" id="PF00512">
    <property type="entry name" value="HisKA"/>
    <property type="match status" value="1"/>
</dbReference>
<accession>A0AAE3M805</accession>
<dbReference type="SUPFAM" id="SSF47384">
    <property type="entry name" value="Homodimeric domain of signal transducing histidine kinase"/>
    <property type="match status" value="1"/>
</dbReference>
<dbReference type="SMART" id="SM00388">
    <property type="entry name" value="HisKA"/>
    <property type="match status" value="1"/>
</dbReference>
<dbReference type="Proteomes" id="UP001209229">
    <property type="component" value="Unassembled WGS sequence"/>
</dbReference>
<evidence type="ECO:0000256" key="3">
    <source>
        <dbReference type="ARBA" id="ARBA00022553"/>
    </source>
</evidence>
<feature type="domain" description="Histidine kinase" evidence="8">
    <location>
        <begin position="90"/>
        <end position="307"/>
    </location>
</feature>
<dbReference type="PRINTS" id="PR00344">
    <property type="entry name" value="BCTRLSENSOR"/>
</dbReference>
<keyword evidence="10" id="KW-1185">Reference proteome</keyword>
<protein>
    <recommendedName>
        <fullName evidence="2">histidine kinase</fullName>
        <ecNumber evidence="2">2.7.13.3</ecNumber>
    </recommendedName>
</protein>
<dbReference type="InterPro" id="IPR005467">
    <property type="entry name" value="His_kinase_dom"/>
</dbReference>
<keyword evidence="7" id="KW-1133">Transmembrane helix</keyword>
<keyword evidence="6" id="KW-0902">Two-component regulatory system</keyword>
<evidence type="ECO:0000256" key="6">
    <source>
        <dbReference type="ARBA" id="ARBA00023012"/>
    </source>
</evidence>
<comment type="caution">
    <text evidence="9">The sequence shown here is derived from an EMBL/GenBank/DDBJ whole genome shotgun (WGS) entry which is preliminary data.</text>
</comment>
<name>A0AAE3M805_9BACT</name>
<evidence type="ECO:0000256" key="2">
    <source>
        <dbReference type="ARBA" id="ARBA00012438"/>
    </source>
</evidence>
<dbReference type="RefSeq" id="WP_301192233.1">
    <property type="nucleotide sequence ID" value="NZ_JAPDPJ010000061.1"/>
</dbReference>
<dbReference type="Pfam" id="PF02518">
    <property type="entry name" value="HATPase_c"/>
    <property type="match status" value="1"/>
</dbReference>
<dbReference type="PANTHER" id="PTHR43711">
    <property type="entry name" value="TWO-COMPONENT HISTIDINE KINASE"/>
    <property type="match status" value="1"/>
</dbReference>
<keyword evidence="7" id="KW-0812">Transmembrane</keyword>
<sequence length="318" mass="36518">MLKKIKFEYILAILYILAGGLWILYSDLFVSNLTDNPDTITRIQHFKGWFYVFTTGILLFFMIKNHIQKIRKAEAKAKENDKLKTVFIQNISHELRTPMNSIIGFSELAQTEKTDNEILNLYLKTILNSSQQLLLTINDVMDASLLESGNMFLNLTEIKLRDFLNGFSNNYTPLLDSKVKLCQSGNDLPRDFVFTSDEEKLRRVMNNLLNNAIKFTNEGCIEYGCIAKNNHLEFYVKDSGSGIESSMLKNIFNRFVQTENTVKQCKGGTGLGLAICKDIIELHQGKIWVESELNVGSTFWFTIPLKLTHPSYNRYAYN</sequence>
<dbReference type="EC" id="2.7.13.3" evidence="2"/>
<dbReference type="InterPro" id="IPR036097">
    <property type="entry name" value="HisK_dim/P_sf"/>
</dbReference>
<evidence type="ECO:0000256" key="7">
    <source>
        <dbReference type="SAM" id="Phobius"/>
    </source>
</evidence>
<dbReference type="FunFam" id="3.30.565.10:FF:000010">
    <property type="entry name" value="Sensor histidine kinase RcsC"/>
    <property type="match status" value="1"/>
</dbReference>
<dbReference type="EMBL" id="JAPDPJ010000061">
    <property type="protein sequence ID" value="MCW3788676.1"/>
    <property type="molecule type" value="Genomic_DNA"/>
</dbReference>
<evidence type="ECO:0000259" key="8">
    <source>
        <dbReference type="PROSITE" id="PS50109"/>
    </source>
</evidence>
<evidence type="ECO:0000256" key="4">
    <source>
        <dbReference type="ARBA" id="ARBA00022679"/>
    </source>
</evidence>
<dbReference type="Gene3D" id="1.10.287.130">
    <property type="match status" value="1"/>
</dbReference>
<organism evidence="9 10">
    <name type="scientific">Plebeiibacterium sediminum</name>
    <dbReference type="NCBI Taxonomy" id="2992112"/>
    <lineage>
        <taxon>Bacteria</taxon>
        <taxon>Pseudomonadati</taxon>
        <taxon>Bacteroidota</taxon>
        <taxon>Bacteroidia</taxon>
        <taxon>Marinilabiliales</taxon>
        <taxon>Marinilabiliaceae</taxon>
        <taxon>Plebeiibacterium</taxon>
    </lineage>
</organism>
<dbReference type="SMART" id="SM00387">
    <property type="entry name" value="HATPase_c"/>
    <property type="match status" value="1"/>
</dbReference>
<dbReference type="PANTHER" id="PTHR43711:SF1">
    <property type="entry name" value="HISTIDINE KINASE 1"/>
    <property type="match status" value="1"/>
</dbReference>
<feature type="transmembrane region" description="Helical" evidence="7">
    <location>
        <begin position="45"/>
        <end position="63"/>
    </location>
</feature>
<dbReference type="InterPro" id="IPR036890">
    <property type="entry name" value="HATPase_C_sf"/>
</dbReference>
<dbReference type="InterPro" id="IPR004358">
    <property type="entry name" value="Sig_transdc_His_kin-like_C"/>
</dbReference>
<dbReference type="SUPFAM" id="SSF55874">
    <property type="entry name" value="ATPase domain of HSP90 chaperone/DNA topoisomerase II/histidine kinase"/>
    <property type="match status" value="1"/>
</dbReference>
<comment type="catalytic activity">
    <reaction evidence="1">
        <text>ATP + protein L-histidine = ADP + protein N-phospho-L-histidine.</text>
        <dbReference type="EC" id="2.7.13.3"/>
    </reaction>
</comment>
<dbReference type="InterPro" id="IPR003661">
    <property type="entry name" value="HisK_dim/P_dom"/>
</dbReference>
<evidence type="ECO:0000256" key="5">
    <source>
        <dbReference type="ARBA" id="ARBA00022777"/>
    </source>
</evidence>
<dbReference type="CDD" id="cd00082">
    <property type="entry name" value="HisKA"/>
    <property type="match status" value="1"/>
</dbReference>
<reference evidence="9" key="1">
    <citation type="submission" date="2022-10" db="EMBL/GenBank/DDBJ databases">
        <authorList>
            <person name="Yu W.X."/>
        </authorList>
    </citation>
    <scope>NUCLEOTIDE SEQUENCE</scope>
    <source>
        <strain evidence="9">AAT</strain>
    </source>
</reference>
<dbReference type="InterPro" id="IPR050736">
    <property type="entry name" value="Sensor_HK_Regulatory"/>
</dbReference>
<keyword evidence="4" id="KW-0808">Transferase</keyword>
<dbReference type="InterPro" id="IPR003594">
    <property type="entry name" value="HATPase_dom"/>
</dbReference>
<dbReference type="AlphaFoldDB" id="A0AAE3M805"/>
<keyword evidence="5 9" id="KW-0418">Kinase</keyword>
<evidence type="ECO:0000313" key="9">
    <source>
        <dbReference type="EMBL" id="MCW3788676.1"/>
    </source>
</evidence>
<dbReference type="PROSITE" id="PS50109">
    <property type="entry name" value="HIS_KIN"/>
    <property type="match status" value="1"/>
</dbReference>
<gene>
    <name evidence="9" type="ORF">OM075_19560</name>
</gene>